<dbReference type="eggNOG" id="KOG4409">
    <property type="taxonomic scope" value="Eukaryota"/>
</dbReference>
<gene>
    <name evidence="3" type="ORF">TTHERM_01093660</name>
</gene>
<dbReference type="GO" id="GO:0016787">
    <property type="term" value="F:hydrolase activity"/>
    <property type="evidence" value="ECO:0007669"/>
    <property type="project" value="UniProtKB-KW"/>
</dbReference>
<dbReference type="GeneID" id="7835055"/>
<proteinExistence type="predicted"/>
<dbReference type="Pfam" id="PF00561">
    <property type="entry name" value="Abhydrolase_1"/>
    <property type="match status" value="1"/>
</dbReference>
<feature type="transmembrane region" description="Helical" evidence="1">
    <location>
        <begin position="143"/>
        <end position="161"/>
    </location>
</feature>
<protein>
    <submittedName>
        <fullName evidence="3">Alpha/beta fold hydrolase</fullName>
    </submittedName>
</protein>
<dbReference type="InParanoid" id="Q22BM9"/>
<keyword evidence="3" id="KW-0378">Hydrolase</keyword>
<evidence type="ECO:0000256" key="1">
    <source>
        <dbReference type="SAM" id="Phobius"/>
    </source>
</evidence>
<dbReference type="InterPro" id="IPR000073">
    <property type="entry name" value="AB_hydrolase_1"/>
</dbReference>
<feature type="domain" description="AB hydrolase-1" evidence="2">
    <location>
        <begin position="22"/>
        <end position="224"/>
    </location>
</feature>
<name>Q22BM9_TETTS</name>
<dbReference type="STRING" id="312017.Q22BM9"/>
<dbReference type="HOGENOM" id="CLU_1027938_0_0_1"/>
<dbReference type="Proteomes" id="UP000009168">
    <property type="component" value="Unassembled WGS sequence"/>
</dbReference>
<keyword evidence="1" id="KW-1133">Transmembrane helix</keyword>
<organism evidence="3 4">
    <name type="scientific">Tetrahymena thermophila (strain SB210)</name>
    <dbReference type="NCBI Taxonomy" id="312017"/>
    <lineage>
        <taxon>Eukaryota</taxon>
        <taxon>Sar</taxon>
        <taxon>Alveolata</taxon>
        <taxon>Ciliophora</taxon>
        <taxon>Intramacronucleata</taxon>
        <taxon>Oligohymenophorea</taxon>
        <taxon>Hymenostomatida</taxon>
        <taxon>Tetrahymenina</taxon>
        <taxon>Tetrahymenidae</taxon>
        <taxon>Tetrahymena</taxon>
    </lineage>
</organism>
<dbReference type="InterPro" id="IPR029058">
    <property type="entry name" value="AB_hydrolase_fold"/>
</dbReference>
<evidence type="ECO:0000259" key="2">
    <source>
        <dbReference type="Pfam" id="PF00561"/>
    </source>
</evidence>
<dbReference type="Gene3D" id="3.40.50.1820">
    <property type="entry name" value="alpha/beta hydrolase"/>
    <property type="match status" value="1"/>
</dbReference>
<dbReference type="EMBL" id="GG662340">
    <property type="protein sequence ID" value="EAR82700.1"/>
    <property type="molecule type" value="Genomic_DNA"/>
</dbReference>
<dbReference type="ESTHER" id="tetts-q22bm9">
    <property type="family name" value="6_AlphaBeta_hydrolase"/>
</dbReference>
<dbReference type="KEGG" id="tet:TTHERM_01093660"/>
<accession>Q22BM9</accession>
<evidence type="ECO:0000313" key="3">
    <source>
        <dbReference type="EMBL" id="EAR82700.1"/>
    </source>
</evidence>
<dbReference type="RefSeq" id="XP_001030363.1">
    <property type="nucleotide sequence ID" value="XM_001030363.1"/>
</dbReference>
<reference evidence="4" key="1">
    <citation type="journal article" date="2006" name="PLoS Biol.">
        <title>Macronuclear genome sequence of the ciliate Tetrahymena thermophila, a model eukaryote.</title>
        <authorList>
            <person name="Eisen J.A."/>
            <person name="Coyne R.S."/>
            <person name="Wu M."/>
            <person name="Wu D."/>
            <person name="Thiagarajan M."/>
            <person name="Wortman J.R."/>
            <person name="Badger J.H."/>
            <person name="Ren Q."/>
            <person name="Amedeo P."/>
            <person name="Jones K.M."/>
            <person name="Tallon L.J."/>
            <person name="Delcher A.L."/>
            <person name="Salzberg S.L."/>
            <person name="Silva J.C."/>
            <person name="Haas B.J."/>
            <person name="Majoros W.H."/>
            <person name="Farzad M."/>
            <person name="Carlton J.M."/>
            <person name="Smith R.K. Jr."/>
            <person name="Garg J."/>
            <person name="Pearlman R.E."/>
            <person name="Karrer K.M."/>
            <person name="Sun L."/>
            <person name="Manning G."/>
            <person name="Elde N.C."/>
            <person name="Turkewitz A.P."/>
            <person name="Asai D.J."/>
            <person name="Wilkes D.E."/>
            <person name="Wang Y."/>
            <person name="Cai H."/>
            <person name="Collins K."/>
            <person name="Stewart B.A."/>
            <person name="Lee S.R."/>
            <person name="Wilamowska K."/>
            <person name="Weinberg Z."/>
            <person name="Ruzzo W.L."/>
            <person name="Wloga D."/>
            <person name="Gaertig J."/>
            <person name="Frankel J."/>
            <person name="Tsao C.-C."/>
            <person name="Gorovsky M.A."/>
            <person name="Keeling P.J."/>
            <person name="Waller R.F."/>
            <person name="Patron N.J."/>
            <person name="Cherry J.M."/>
            <person name="Stover N.A."/>
            <person name="Krieger C.J."/>
            <person name="del Toro C."/>
            <person name="Ryder H.F."/>
            <person name="Williamson S.C."/>
            <person name="Barbeau R.A."/>
            <person name="Hamilton E.P."/>
            <person name="Orias E."/>
        </authorList>
    </citation>
    <scope>NUCLEOTIDE SEQUENCE [LARGE SCALE GENOMIC DNA]</scope>
    <source>
        <strain evidence="4">SB210</strain>
    </source>
</reference>
<keyword evidence="1" id="KW-0812">Transmembrane</keyword>
<dbReference type="SUPFAM" id="SSF53474">
    <property type="entry name" value="alpha/beta-Hydrolases"/>
    <property type="match status" value="1"/>
</dbReference>
<keyword evidence="4" id="KW-1185">Reference proteome</keyword>
<evidence type="ECO:0000313" key="4">
    <source>
        <dbReference type="Proteomes" id="UP000009168"/>
    </source>
</evidence>
<keyword evidence="1" id="KW-0472">Membrane</keyword>
<dbReference type="OMA" id="LLITHDW"/>
<sequence length="272" mass="32095">MAANLQKILPFEESGNFDSNNLIIFLHGYPDTSDLWKEISNKVDKDAFILNFSYPNYSEKYSKIFGFTQLEVTKRIKEIVDIYQKIKQRDITIVAHDWGAILAYMLDKNYPGYFKQMIALDVAGWIDKSPKVMKAILSYQFKLALAFIIGLILPFVGNFITDHVVKGYFKYQPEHHKRINYKWNYFYVYFLFNAIISIFSPKANYLYKYKPNIPVVFIYGEKKPFQFHSQKWIEYLQNTKGCECYGVQSNHWIPQNEGDFVVATIKRRLQAK</sequence>
<feature type="transmembrane region" description="Helical" evidence="1">
    <location>
        <begin position="181"/>
        <end position="200"/>
    </location>
</feature>
<dbReference type="OrthoDB" id="284184at2759"/>
<dbReference type="AlphaFoldDB" id="Q22BM9"/>